<evidence type="ECO:0000259" key="1">
    <source>
        <dbReference type="Pfam" id="PF08531"/>
    </source>
</evidence>
<feature type="domain" description="Alpha-L-rhamnosidase six-hairpin glycosidase" evidence="2">
    <location>
        <begin position="334"/>
        <end position="686"/>
    </location>
</feature>
<proteinExistence type="predicted"/>
<dbReference type="EMBL" id="JAPDHZ010000002">
    <property type="protein sequence ID" value="MDG0790544.1"/>
    <property type="molecule type" value="Genomic_DNA"/>
</dbReference>
<dbReference type="SUPFAM" id="SSF48208">
    <property type="entry name" value="Six-hairpin glycosidases"/>
    <property type="match status" value="1"/>
</dbReference>
<dbReference type="GO" id="GO:0005975">
    <property type="term" value="P:carbohydrate metabolic process"/>
    <property type="evidence" value="ECO:0007669"/>
    <property type="project" value="InterPro"/>
</dbReference>
<dbReference type="Proteomes" id="UP001153387">
    <property type="component" value="Unassembled WGS sequence"/>
</dbReference>
<dbReference type="PANTHER" id="PTHR34987">
    <property type="entry name" value="C, PUTATIVE (AFU_ORTHOLOGUE AFUA_3G02880)-RELATED"/>
    <property type="match status" value="1"/>
</dbReference>
<dbReference type="AlphaFoldDB" id="A0A9X4KEB1"/>
<dbReference type="Pfam" id="PF17389">
    <property type="entry name" value="Bac_rhamnosid6H"/>
    <property type="match status" value="1"/>
</dbReference>
<name>A0A9X4KEB1_9BACL</name>
<dbReference type="Pfam" id="PF08531">
    <property type="entry name" value="Bac_rhamnosid_N"/>
    <property type="match status" value="1"/>
</dbReference>
<dbReference type="RefSeq" id="WP_277564362.1">
    <property type="nucleotide sequence ID" value="NZ_JAPDHZ010000002.1"/>
</dbReference>
<protein>
    <submittedName>
        <fullName evidence="3">Alpha-L-rhamnosidase N-terminal domain-containing protein</fullName>
    </submittedName>
</protein>
<reference evidence="3 4" key="1">
    <citation type="submission" date="2022-10" db="EMBL/GenBank/DDBJ databases">
        <title>Comparative genomic analysis of Cohnella hashimotonis sp. nov., isolated from the International Space Station.</title>
        <authorList>
            <person name="Simpson A."/>
            <person name="Venkateswaran K."/>
        </authorList>
    </citation>
    <scope>NUCLEOTIDE SEQUENCE [LARGE SCALE GENOMIC DNA]</scope>
    <source>
        <strain evidence="3 4">DSM 18997</strain>
    </source>
</reference>
<dbReference type="Gene3D" id="2.60.420.10">
    <property type="entry name" value="Maltose phosphorylase, domain 3"/>
    <property type="match status" value="1"/>
</dbReference>
<keyword evidence="4" id="KW-1185">Reference proteome</keyword>
<dbReference type="Gene3D" id="1.50.10.10">
    <property type="match status" value="1"/>
</dbReference>
<dbReference type="InterPro" id="IPR012341">
    <property type="entry name" value="6hp_glycosidase-like_sf"/>
</dbReference>
<comment type="caution">
    <text evidence="3">The sequence shown here is derived from an EMBL/GenBank/DDBJ whole genome shotgun (WGS) entry which is preliminary data.</text>
</comment>
<evidence type="ECO:0000313" key="3">
    <source>
        <dbReference type="EMBL" id="MDG0790544.1"/>
    </source>
</evidence>
<evidence type="ECO:0000313" key="4">
    <source>
        <dbReference type="Proteomes" id="UP001153387"/>
    </source>
</evidence>
<dbReference type="SUPFAM" id="SSF49785">
    <property type="entry name" value="Galactose-binding domain-like"/>
    <property type="match status" value="1"/>
</dbReference>
<dbReference type="PANTHER" id="PTHR34987:SF2">
    <property type="entry name" value="B, PUTATIVE (AFU_ORTHOLOGUE AFUA_7G05040)-RELATED"/>
    <property type="match status" value="1"/>
</dbReference>
<accession>A0A9X4KEB1</accession>
<dbReference type="Gene3D" id="2.60.120.260">
    <property type="entry name" value="Galactose-binding domain-like"/>
    <property type="match status" value="2"/>
</dbReference>
<sequence length="773" mass="86900">MTWSAKWIWFGEPKERNRYVEFRKVVERSEEELKSPHAIHVSARIEYDLRINGERVGRGPSPCTQDWQYYDTYDVTSYLKPGANVIASVCYEFGEPDIVTGQMQGDSGFLLQLESVDGGISAATDDTWRCRKSPRWRTTNKRISRWGGFNEIYLVREEDGWEHETFNDGDWSFATVIASAADAGSPWPRLLPREIPFLRSEPRYPIGIVRVEENFGAIREANRLIDGSGTGKATQLDAARAGAMPAIVYDYGKAFVGRPELAVHAPEGGVLRIAYGESLELQEVDTFILKPGKQTLTSFGRRAGRFVKITAMGTPSAISLSSFFIRHTEYPFERTSVFRSGDSVIDAIHEVSLYTTRVNSQEHTEDCPWREKALWVVDAVVMGKIIYANFADTALMRKCLLQGARIQNDDGSIPGTGPERNAMLLPDFCAYWLLGVYDYWRYSGDDSLPRELAPAIDRLMDWFEAQVDDTGLFAGADRDGWWCFIDWTDDVDRRDKVAGISFLYYKALLAYAKLGEAFGRGEQHVLAAQRRAERLKSDIRSRLWHSERGMYVDCLAGDSPSPHFSLQTQFLAAWCGLLDGLELERFLDEVYLPGTLPPVKGPFFQHIVLETLRDAGRRQQAMALIRSYWGEMLARGATTWWETFDASLPSCTIPSTYQGHTPTYLTEDIPVSLCHAWGASPGYLLNHLVFGVDVSEAGSGLIRLSPPDLEFSQADAVIPLADGSAVRIAWETRDGVSAGLIEIPDGYRAATLTRYPLEIRGAVETRYEDEAFL</sequence>
<dbReference type="InterPro" id="IPR008928">
    <property type="entry name" value="6-hairpin_glycosidase_sf"/>
</dbReference>
<dbReference type="InterPro" id="IPR013737">
    <property type="entry name" value="Bac_rhamnosid_N"/>
</dbReference>
<organism evidence="3 4">
    <name type="scientific">Cohnella ginsengisoli</name>
    <dbReference type="NCBI Taxonomy" id="425004"/>
    <lineage>
        <taxon>Bacteria</taxon>
        <taxon>Bacillati</taxon>
        <taxon>Bacillota</taxon>
        <taxon>Bacilli</taxon>
        <taxon>Bacillales</taxon>
        <taxon>Paenibacillaceae</taxon>
        <taxon>Cohnella</taxon>
    </lineage>
</organism>
<feature type="domain" description="Bacterial alpha-L-rhamnosidase N-terminal" evidence="1">
    <location>
        <begin position="39"/>
        <end position="178"/>
    </location>
</feature>
<dbReference type="InterPro" id="IPR008979">
    <property type="entry name" value="Galactose-bd-like_sf"/>
</dbReference>
<gene>
    <name evidence="3" type="ORF">OMP38_06535</name>
</gene>
<evidence type="ECO:0000259" key="2">
    <source>
        <dbReference type="Pfam" id="PF17389"/>
    </source>
</evidence>
<dbReference type="InterPro" id="IPR035396">
    <property type="entry name" value="Bac_rhamnosid6H"/>
</dbReference>